<proteinExistence type="predicted"/>
<sequence length="106" mass="11932">MKNASPIIAATGIAIVGNSGISTEPKCDVLFNVLYQMGIHPNMETFTLGRTEAYETLDEAVDNLSSHFSLKNDDQKKILEQYLEKTLQKENGNYIYDACSKRVKIW</sequence>
<dbReference type="EMBL" id="CP133592">
    <property type="protein sequence ID" value="WMW24285.1"/>
    <property type="molecule type" value="Genomic_DNA"/>
</dbReference>
<dbReference type="KEGG" id="mseb:RE474_09280"/>
<protein>
    <submittedName>
        <fullName evidence="1">Uncharacterized protein</fullName>
    </submittedName>
</protein>
<reference evidence="1 2" key="1">
    <citation type="submission" date="2023-08" db="EMBL/GenBank/DDBJ databases">
        <title>Methanolobus mangrovi sp. nov. and Methanolobus sediminis sp. nov, two novel methylotrophic methanogens isolated from mangrove sediments in China.</title>
        <authorList>
            <person name="Zhou J."/>
        </authorList>
    </citation>
    <scope>NUCLEOTIDE SEQUENCE [LARGE SCALE GENOMIC DNA]</scope>
    <source>
        <strain evidence="1 2">FTZ6</strain>
    </source>
</reference>
<gene>
    <name evidence="1" type="ORF">RE474_09280</name>
</gene>
<dbReference type="AlphaFoldDB" id="A0AA51UIZ5"/>
<accession>A0AA51UIZ5</accession>
<keyword evidence="2" id="KW-1185">Reference proteome</keyword>
<evidence type="ECO:0000313" key="1">
    <source>
        <dbReference type="EMBL" id="WMW24285.1"/>
    </source>
</evidence>
<evidence type="ECO:0000313" key="2">
    <source>
        <dbReference type="Proteomes" id="UP001182908"/>
    </source>
</evidence>
<name>A0AA51UIZ5_9EURY</name>
<organism evidence="1 2">
    <name type="scientific">Methanolobus sediminis</name>
    <dbReference type="NCBI Taxonomy" id="3072978"/>
    <lineage>
        <taxon>Archaea</taxon>
        <taxon>Methanobacteriati</taxon>
        <taxon>Methanobacteriota</taxon>
        <taxon>Stenosarchaea group</taxon>
        <taxon>Methanomicrobia</taxon>
        <taxon>Methanosarcinales</taxon>
        <taxon>Methanosarcinaceae</taxon>
        <taxon>Methanolobus</taxon>
    </lineage>
</organism>
<dbReference type="Proteomes" id="UP001182908">
    <property type="component" value="Chromosome"/>
</dbReference>